<comment type="caution">
    <text evidence="1">The sequence shown here is derived from an EMBL/GenBank/DDBJ whole genome shotgun (WGS) entry which is preliminary data.</text>
</comment>
<name>A0AAV7X0S8_PLEWA</name>
<accession>A0AAV7X0S8</accession>
<evidence type="ECO:0000313" key="2">
    <source>
        <dbReference type="Proteomes" id="UP001066276"/>
    </source>
</evidence>
<organism evidence="1 2">
    <name type="scientific">Pleurodeles waltl</name>
    <name type="common">Iberian ribbed newt</name>
    <dbReference type="NCBI Taxonomy" id="8319"/>
    <lineage>
        <taxon>Eukaryota</taxon>
        <taxon>Metazoa</taxon>
        <taxon>Chordata</taxon>
        <taxon>Craniata</taxon>
        <taxon>Vertebrata</taxon>
        <taxon>Euteleostomi</taxon>
        <taxon>Amphibia</taxon>
        <taxon>Batrachia</taxon>
        <taxon>Caudata</taxon>
        <taxon>Salamandroidea</taxon>
        <taxon>Salamandridae</taxon>
        <taxon>Pleurodelinae</taxon>
        <taxon>Pleurodeles</taxon>
    </lineage>
</organism>
<dbReference type="AlphaFoldDB" id="A0AAV7X0S8"/>
<dbReference type="EMBL" id="JANPWB010000001">
    <property type="protein sequence ID" value="KAJ1218908.1"/>
    <property type="molecule type" value="Genomic_DNA"/>
</dbReference>
<gene>
    <name evidence="1" type="ORF">NDU88_006479</name>
</gene>
<evidence type="ECO:0000313" key="1">
    <source>
        <dbReference type="EMBL" id="KAJ1218908.1"/>
    </source>
</evidence>
<sequence>MERLLFSLCAGAAGAGGCPGAVRLCWSAAAAEGRLSRLRVRSGRTQRKLGVPIDLPGRCGDFSSGDCSLST</sequence>
<protein>
    <recommendedName>
        <fullName evidence="3">Secreted protein</fullName>
    </recommendedName>
</protein>
<evidence type="ECO:0008006" key="3">
    <source>
        <dbReference type="Google" id="ProtNLM"/>
    </source>
</evidence>
<proteinExistence type="predicted"/>
<reference evidence="1" key="1">
    <citation type="journal article" date="2022" name="bioRxiv">
        <title>Sequencing and chromosome-scale assembly of the giantPleurodeles waltlgenome.</title>
        <authorList>
            <person name="Brown T."/>
            <person name="Elewa A."/>
            <person name="Iarovenko S."/>
            <person name="Subramanian E."/>
            <person name="Araus A.J."/>
            <person name="Petzold A."/>
            <person name="Susuki M."/>
            <person name="Suzuki K.-i.T."/>
            <person name="Hayashi T."/>
            <person name="Toyoda A."/>
            <person name="Oliveira C."/>
            <person name="Osipova E."/>
            <person name="Leigh N.D."/>
            <person name="Simon A."/>
            <person name="Yun M.H."/>
        </authorList>
    </citation>
    <scope>NUCLEOTIDE SEQUENCE</scope>
    <source>
        <strain evidence="1">20211129_DDA</strain>
        <tissue evidence="1">Liver</tissue>
    </source>
</reference>
<keyword evidence="2" id="KW-1185">Reference proteome</keyword>
<dbReference type="PROSITE" id="PS51257">
    <property type="entry name" value="PROKAR_LIPOPROTEIN"/>
    <property type="match status" value="1"/>
</dbReference>
<dbReference type="Proteomes" id="UP001066276">
    <property type="component" value="Chromosome 1_1"/>
</dbReference>